<evidence type="ECO:0000313" key="3">
    <source>
        <dbReference type="Proteomes" id="UP001175211"/>
    </source>
</evidence>
<dbReference type="GeneID" id="85362361"/>
<sequence>MDRALQENNAQYVKDHPEEVHEAPRLPHPERHEGPKFDNPRVRNSYLKHRKIEIEASRREQRPYVNPPILFNPPTDDESDLGLLQRVTENWDEGRISDVESFDSCSATSDSDDYEEEGESC</sequence>
<feature type="region of interest" description="Disordered" evidence="1">
    <location>
        <begin position="98"/>
        <end position="121"/>
    </location>
</feature>
<feature type="compositionally biased region" description="Acidic residues" evidence="1">
    <location>
        <begin position="110"/>
        <end position="121"/>
    </location>
</feature>
<proteinExistence type="predicted"/>
<feature type="compositionally biased region" description="Basic and acidic residues" evidence="1">
    <location>
        <begin position="13"/>
        <end position="41"/>
    </location>
</feature>
<feature type="region of interest" description="Disordered" evidence="1">
    <location>
        <begin position="1"/>
        <end position="41"/>
    </location>
</feature>
<dbReference type="AlphaFoldDB" id="A0AA39J088"/>
<keyword evidence="3" id="KW-1185">Reference proteome</keyword>
<feature type="compositionally biased region" description="Polar residues" evidence="1">
    <location>
        <begin position="1"/>
        <end position="11"/>
    </location>
</feature>
<evidence type="ECO:0000313" key="2">
    <source>
        <dbReference type="EMBL" id="KAK0433746.1"/>
    </source>
</evidence>
<accession>A0AA39J088</accession>
<protein>
    <submittedName>
        <fullName evidence="2">Uncharacterized protein</fullName>
    </submittedName>
</protein>
<feature type="region of interest" description="Disordered" evidence="1">
    <location>
        <begin position="57"/>
        <end position="78"/>
    </location>
</feature>
<organism evidence="2 3">
    <name type="scientific">Armillaria tabescens</name>
    <name type="common">Ringless honey mushroom</name>
    <name type="synonym">Agaricus tabescens</name>
    <dbReference type="NCBI Taxonomy" id="1929756"/>
    <lineage>
        <taxon>Eukaryota</taxon>
        <taxon>Fungi</taxon>
        <taxon>Dikarya</taxon>
        <taxon>Basidiomycota</taxon>
        <taxon>Agaricomycotina</taxon>
        <taxon>Agaricomycetes</taxon>
        <taxon>Agaricomycetidae</taxon>
        <taxon>Agaricales</taxon>
        <taxon>Marasmiineae</taxon>
        <taxon>Physalacriaceae</taxon>
        <taxon>Desarmillaria</taxon>
    </lineage>
</organism>
<gene>
    <name evidence="2" type="ORF">EV420DRAFT_1654389</name>
</gene>
<name>A0AA39J088_ARMTA</name>
<comment type="caution">
    <text evidence="2">The sequence shown here is derived from an EMBL/GenBank/DDBJ whole genome shotgun (WGS) entry which is preliminary data.</text>
</comment>
<dbReference type="EMBL" id="JAUEPS010000209">
    <property type="protein sequence ID" value="KAK0433746.1"/>
    <property type="molecule type" value="Genomic_DNA"/>
</dbReference>
<evidence type="ECO:0000256" key="1">
    <source>
        <dbReference type="SAM" id="MobiDB-lite"/>
    </source>
</evidence>
<dbReference type="RefSeq" id="XP_060321559.1">
    <property type="nucleotide sequence ID" value="XM_060478813.1"/>
</dbReference>
<dbReference type="Proteomes" id="UP001175211">
    <property type="component" value="Unassembled WGS sequence"/>
</dbReference>
<reference evidence="2" key="1">
    <citation type="submission" date="2023-06" db="EMBL/GenBank/DDBJ databases">
        <authorList>
            <consortium name="Lawrence Berkeley National Laboratory"/>
            <person name="Ahrendt S."/>
            <person name="Sahu N."/>
            <person name="Indic B."/>
            <person name="Wong-Bajracharya J."/>
            <person name="Merenyi Z."/>
            <person name="Ke H.-M."/>
            <person name="Monk M."/>
            <person name="Kocsube S."/>
            <person name="Drula E."/>
            <person name="Lipzen A."/>
            <person name="Balint B."/>
            <person name="Henrissat B."/>
            <person name="Andreopoulos B."/>
            <person name="Martin F.M."/>
            <person name="Harder C.B."/>
            <person name="Rigling D."/>
            <person name="Ford K.L."/>
            <person name="Foster G.D."/>
            <person name="Pangilinan J."/>
            <person name="Papanicolaou A."/>
            <person name="Barry K."/>
            <person name="LaButti K."/>
            <person name="Viragh M."/>
            <person name="Koriabine M."/>
            <person name="Yan M."/>
            <person name="Riley R."/>
            <person name="Champramary S."/>
            <person name="Plett K.L."/>
            <person name="Tsai I.J."/>
            <person name="Slot J."/>
            <person name="Sipos G."/>
            <person name="Plett J."/>
            <person name="Nagy L.G."/>
            <person name="Grigoriev I.V."/>
        </authorList>
    </citation>
    <scope>NUCLEOTIDE SEQUENCE</scope>
    <source>
        <strain evidence="2">CCBAS 213</strain>
    </source>
</reference>